<organism evidence="1 2">
    <name type="scientific">Meganyctiphanes norvegica</name>
    <name type="common">Northern krill</name>
    <name type="synonym">Thysanopoda norvegica</name>
    <dbReference type="NCBI Taxonomy" id="48144"/>
    <lineage>
        <taxon>Eukaryota</taxon>
        <taxon>Metazoa</taxon>
        <taxon>Ecdysozoa</taxon>
        <taxon>Arthropoda</taxon>
        <taxon>Crustacea</taxon>
        <taxon>Multicrustacea</taxon>
        <taxon>Malacostraca</taxon>
        <taxon>Eumalacostraca</taxon>
        <taxon>Eucarida</taxon>
        <taxon>Euphausiacea</taxon>
        <taxon>Euphausiidae</taxon>
        <taxon>Meganyctiphanes</taxon>
    </lineage>
</organism>
<evidence type="ECO:0000313" key="1">
    <source>
        <dbReference type="EMBL" id="CAL4226903.1"/>
    </source>
</evidence>
<sequence>MEFGECPKDYACECELCCRTWKPFQKALKYEFEIVQRVVQYSFQSRLDGGSNEVWLGPSKYEFWGSNDYDCSKTETRVTLIEDNSGTPFTLENIPKCRTRQNLSSFRGYEF</sequence>
<proteinExistence type="predicted"/>
<feature type="non-terminal residue" evidence="1">
    <location>
        <position position="111"/>
    </location>
</feature>
<protein>
    <submittedName>
        <fullName evidence="1">Uncharacterized protein</fullName>
    </submittedName>
</protein>
<name>A0AAV2SQG6_MEGNR</name>
<reference evidence="1 2" key="1">
    <citation type="submission" date="2024-05" db="EMBL/GenBank/DDBJ databases">
        <authorList>
            <person name="Wallberg A."/>
        </authorList>
    </citation>
    <scope>NUCLEOTIDE SEQUENCE [LARGE SCALE GENOMIC DNA]</scope>
</reference>
<accession>A0AAV2SQG6</accession>
<dbReference type="Proteomes" id="UP001497623">
    <property type="component" value="Unassembled WGS sequence"/>
</dbReference>
<comment type="caution">
    <text evidence="1">The sequence shown here is derived from an EMBL/GenBank/DDBJ whole genome shotgun (WGS) entry which is preliminary data.</text>
</comment>
<evidence type="ECO:0000313" key="2">
    <source>
        <dbReference type="Proteomes" id="UP001497623"/>
    </source>
</evidence>
<keyword evidence="2" id="KW-1185">Reference proteome</keyword>
<dbReference type="EMBL" id="CAXKWB010103537">
    <property type="protein sequence ID" value="CAL4226903.1"/>
    <property type="molecule type" value="Genomic_DNA"/>
</dbReference>
<dbReference type="AlphaFoldDB" id="A0AAV2SQG6"/>
<gene>
    <name evidence="1" type="ORF">MNOR_LOCUS39492</name>
</gene>